<feature type="region of interest" description="Disordered" evidence="1">
    <location>
        <begin position="178"/>
        <end position="240"/>
    </location>
</feature>
<accession>A0AAN6MII1</accession>
<protein>
    <submittedName>
        <fullName evidence="2">Uncharacterized protein</fullName>
    </submittedName>
</protein>
<keyword evidence="3" id="KW-1185">Reference proteome</keyword>
<evidence type="ECO:0000313" key="2">
    <source>
        <dbReference type="EMBL" id="KAK3901290.1"/>
    </source>
</evidence>
<evidence type="ECO:0000256" key="1">
    <source>
        <dbReference type="SAM" id="MobiDB-lite"/>
    </source>
</evidence>
<dbReference type="AlphaFoldDB" id="A0AAN6MII1"/>
<proteinExistence type="predicted"/>
<reference evidence="2" key="1">
    <citation type="journal article" date="2023" name="Mol. Phylogenet. Evol.">
        <title>Genome-scale phylogeny and comparative genomics of the fungal order Sordariales.</title>
        <authorList>
            <person name="Hensen N."/>
            <person name="Bonometti L."/>
            <person name="Westerberg I."/>
            <person name="Brannstrom I.O."/>
            <person name="Guillou S."/>
            <person name="Cros-Aarteil S."/>
            <person name="Calhoun S."/>
            <person name="Haridas S."/>
            <person name="Kuo A."/>
            <person name="Mondo S."/>
            <person name="Pangilinan J."/>
            <person name="Riley R."/>
            <person name="LaButti K."/>
            <person name="Andreopoulos B."/>
            <person name="Lipzen A."/>
            <person name="Chen C."/>
            <person name="Yan M."/>
            <person name="Daum C."/>
            <person name="Ng V."/>
            <person name="Clum A."/>
            <person name="Steindorff A."/>
            <person name="Ohm R.A."/>
            <person name="Martin F."/>
            <person name="Silar P."/>
            <person name="Natvig D.O."/>
            <person name="Lalanne C."/>
            <person name="Gautier V."/>
            <person name="Ament-Velasquez S.L."/>
            <person name="Kruys A."/>
            <person name="Hutchinson M.I."/>
            <person name="Powell A.J."/>
            <person name="Barry K."/>
            <person name="Miller A.N."/>
            <person name="Grigoriev I.V."/>
            <person name="Debuchy R."/>
            <person name="Gladieux P."/>
            <person name="Hiltunen Thoren M."/>
            <person name="Johannesson H."/>
        </authorList>
    </citation>
    <scope>NUCLEOTIDE SEQUENCE</scope>
    <source>
        <strain evidence="2">CBS 103.79</strain>
    </source>
</reference>
<feature type="compositionally biased region" description="Acidic residues" evidence="1">
    <location>
        <begin position="85"/>
        <end position="94"/>
    </location>
</feature>
<evidence type="ECO:0000313" key="3">
    <source>
        <dbReference type="Proteomes" id="UP001303889"/>
    </source>
</evidence>
<reference evidence="2" key="2">
    <citation type="submission" date="2023-05" db="EMBL/GenBank/DDBJ databases">
        <authorList>
            <consortium name="Lawrence Berkeley National Laboratory"/>
            <person name="Steindorff A."/>
            <person name="Hensen N."/>
            <person name="Bonometti L."/>
            <person name="Westerberg I."/>
            <person name="Brannstrom I.O."/>
            <person name="Guillou S."/>
            <person name="Cros-Aarteil S."/>
            <person name="Calhoun S."/>
            <person name="Haridas S."/>
            <person name="Kuo A."/>
            <person name="Mondo S."/>
            <person name="Pangilinan J."/>
            <person name="Riley R."/>
            <person name="Labutti K."/>
            <person name="Andreopoulos B."/>
            <person name="Lipzen A."/>
            <person name="Chen C."/>
            <person name="Yanf M."/>
            <person name="Daum C."/>
            <person name="Ng V."/>
            <person name="Clum A."/>
            <person name="Ohm R."/>
            <person name="Martin F."/>
            <person name="Silar P."/>
            <person name="Natvig D."/>
            <person name="Lalanne C."/>
            <person name="Gautier V."/>
            <person name="Ament-Velasquez S.L."/>
            <person name="Kruys A."/>
            <person name="Hutchinson M.I."/>
            <person name="Powell A.J."/>
            <person name="Barry K."/>
            <person name="Miller A.N."/>
            <person name="Grigoriev I.V."/>
            <person name="Debuchy R."/>
            <person name="Gladieux P."/>
            <person name="Thoren M.H."/>
            <person name="Johannesson H."/>
        </authorList>
    </citation>
    <scope>NUCLEOTIDE SEQUENCE</scope>
    <source>
        <strain evidence="2">CBS 103.79</strain>
    </source>
</reference>
<name>A0AAN6MII1_9PEZI</name>
<dbReference type="EMBL" id="MU855592">
    <property type="protein sequence ID" value="KAK3901290.1"/>
    <property type="molecule type" value="Genomic_DNA"/>
</dbReference>
<feature type="region of interest" description="Disordered" evidence="1">
    <location>
        <begin position="66"/>
        <end position="165"/>
    </location>
</feature>
<feature type="compositionally biased region" description="Low complexity" evidence="1">
    <location>
        <begin position="149"/>
        <end position="165"/>
    </location>
</feature>
<feature type="compositionally biased region" description="Low complexity" evidence="1">
    <location>
        <begin position="124"/>
        <end position="137"/>
    </location>
</feature>
<feature type="compositionally biased region" description="Basic and acidic residues" evidence="1">
    <location>
        <begin position="209"/>
        <end position="222"/>
    </location>
</feature>
<dbReference type="Proteomes" id="UP001303889">
    <property type="component" value="Unassembled WGS sequence"/>
</dbReference>
<feature type="compositionally biased region" description="Acidic residues" evidence="1">
    <location>
        <begin position="231"/>
        <end position="240"/>
    </location>
</feature>
<comment type="caution">
    <text evidence="2">The sequence shown here is derived from an EMBL/GenBank/DDBJ whole genome shotgun (WGS) entry which is preliminary data.</text>
</comment>
<organism evidence="2 3">
    <name type="scientific">Staphylotrichum tortipilum</name>
    <dbReference type="NCBI Taxonomy" id="2831512"/>
    <lineage>
        <taxon>Eukaryota</taxon>
        <taxon>Fungi</taxon>
        <taxon>Dikarya</taxon>
        <taxon>Ascomycota</taxon>
        <taxon>Pezizomycotina</taxon>
        <taxon>Sordariomycetes</taxon>
        <taxon>Sordariomycetidae</taxon>
        <taxon>Sordariales</taxon>
        <taxon>Chaetomiaceae</taxon>
        <taxon>Staphylotrichum</taxon>
    </lineage>
</organism>
<gene>
    <name evidence="2" type="ORF">C8A05DRAFT_35041</name>
</gene>
<sequence>MGRWSYLDTDEERLPPGMTRVHYDAGTQVYTYRDASDGSYWEGAPGCRYGKLHRVRAATPPLPSITVPTTIAGDEAPYVLHDPDVPSDEDDYSDLDQGFSEKKDAPPALASPDKARIHTPHPHPALLNNLPATTTTLTEKDTSARSSRRLSGTTLASLSTDTSSLKRTGTLSRLARFLTSSSPSSSHPPPASTGRRSLHRRATIAVEPADAKDGSSARDERQPVACLAGAAEDEEEGDYF</sequence>